<gene>
    <name evidence="2" type="ORF">B0T18DRAFT_210101</name>
</gene>
<name>A0AA40EJG9_9PEZI</name>
<evidence type="ECO:0000313" key="2">
    <source>
        <dbReference type="EMBL" id="KAK0740484.1"/>
    </source>
</evidence>
<reference evidence="2" key="1">
    <citation type="submission" date="2023-06" db="EMBL/GenBank/DDBJ databases">
        <title>Genome-scale phylogeny and comparative genomics of the fungal order Sordariales.</title>
        <authorList>
            <consortium name="Lawrence Berkeley National Laboratory"/>
            <person name="Hensen N."/>
            <person name="Bonometti L."/>
            <person name="Westerberg I."/>
            <person name="Brannstrom I.O."/>
            <person name="Guillou S."/>
            <person name="Cros-Aarteil S."/>
            <person name="Calhoun S."/>
            <person name="Haridas S."/>
            <person name="Kuo A."/>
            <person name="Mondo S."/>
            <person name="Pangilinan J."/>
            <person name="Riley R."/>
            <person name="LaButti K."/>
            <person name="Andreopoulos B."/>
            <person name="Lipzen A."/>
            <person name="Chen C."/>
            <person name="Yanf M."/>
            <person name="Daum C."/>
            <person name="Ng V."/>
            <person name="Clum A."/>
            <person name="Steindorff A."/>
            <person name="Ohm R."/>
            <person name="Martin F."/>
            <person name="Silar P."/>
            <person name="Natvig D."/>
            <person name="Lalanne C."/>
            <person name="Gautier V."/>
            <person name="Ament-velasquez S.L."/>
            <person name="Kruys A."/>
            <person name="Hutchinson M.I."/>
            <person name="Powell A.J."/>
            <person name="Barry K."/>
            <person name="Miller A.N."/>
            <person name="Grigoriev I.V."/>
            <person name="Debuchy R."/>
            <person name="Gladieux P."/>
            <person name="Thoren M.H."/>
            <person name="Johannesson H."/>
        </authorList>
    </citation>
    <scope>NUCLEOTIDE SEQUENCE</scope>
    <source>
        <strain evidence="2">SMH3187-1</strain>
    </source>
</reference>
<feature type="region of interest" description="Disordered" evidence="1">
    <location>
        <begin position="144"/>
        <end position="167"/>
    </location>
</feature>
<keyword evidence="3" id="KW-1185">Reference proteome</keyword>
<protein>
    <submittedName>
        <fullName evidence="2">Uncharacterized protein</fullName>
    </submittedName>
</protein>
<dbReference type="AlphaFoldDB" id="A0AA40EJG9"/>
<proteinExistence type="predicted"/>
<evidence type="ECO:0000256" key="1">
    <source>
        <dbReference type="SAM" id="MobiDB-lite"/>
    </source>
</evidence>
<sequence>MPNHGHRVYIDVPRPRTPPRTSSQRIQVIRTTTGTSPRRSSFRRHSLVLDDDDRPVLSSTTTTTSSSGIGAGGGLFFRDDPTLAGAMLSTPDSSAYTLRSGPPPSSAATAQLKAQVQVKDQTIRELHVRCEQLELENLDLRRSLDSSSSSEARRSADVESQLARARRKNARLDEENEALRTRVREAVRQAKEAIDERVRLLKTEVAVLGRQVGEWRGRFEDAERRALDSERRLARLRENLDDYVEANGKLVAENDRLRRDRDDGGRRRRS</sequence>
<dbReference type="EMBL" id="JAUKUD010000006">
    <property type="protein sequence ID" value="KAK0740484.1"/>
    <property type="molecule type" value="Genomic_DNA"/>
</dbReference>
<comment type="caution">
    <text evidence="2">The sequence shown here is derived from an EMBL/GenBank/DDBJ whole genome shotgun (WGS) entry which is preliminary data.</text>
</comment>
<accession>A0AA40EJG9</accession>
<feature type="region of interest" description="Disordered" evidence="1">
    <location>
        <begin position="53"/>
        <end position="74"/>
    </location>
</feature>
<feature type="compositionally biased region" description="Low complexity" evidence="1">
    <location>
        <begin position="58"/>
        <end position="68"/>
    </location>
</feature>
<feature type="region of interest" description="Disordered" evidence="1">
    <location>
        <begin position="1"/>
        <end position="25"/>
    </location>
</feature>
<organism evidence="2 3">
    <name type="scientific">Schizothecium vesticola</name>
    <dbReference type="NCBI Taxonomy" id="314040"/>
    <lineage>
        <taxon>Eukaryota</taxon>
        <taxon>Fungi</taxon>
        <taxon>Dikarya</taxon>
        <taxon>Ascomycota</taxon>
        <taxon>Pezizomycotina</taxon>
        <taxon>Sordariomycetes</taxon>
        <taxon>Sordariomycetidae</taxon>
        <taxon>Sordariales</taxon>
        <taxon>Schizotheciaceae</taxon>
        <taxon>Schizothecium</taxon>
    </lineage>
</organism>
<dbReference type="Proteomes" id="UP001172155">
    <property type="component" value="Unassembled WGS sequence"/>
</dbReference>
<evidence type="ECO:0000313" key="3">
    <source>
        <dbReference type="Proteomes" id="UP001172155"/>
    </source>
</evidence>